<organism evidence="2 3">
    <name type="scientific">Tagetes erecta</name>
    <name type="common">African marigold</name>
    <dbReference type="NCBI Taxonomy" id="13708"/>
    <lineage>
        <taxon>Eukaryota</taxon>
        <taxon>Viridiplantae</taxon>
        <taxon>Streptophyta</taxon>
        <taxon>Embryophyta</taxon>
        <taxon>Tracheophyta</taxon>
        <taxon>Spermatophyta</taxon>
        <taxon>Magnoliopsida</taxon>
        <taxon>eudicotyledons</taxon>
        <taxon>Gunneridae</taxon>
        <taxon>Pentapetalae</taxon>
        <taxon>asterids</taxon>
        <taxon>campanulids</taxon>
        <taxon>Asterales</taxon>
        <taxon>Asteraceae</taxon>
        <taxon>Asteroideae</taxon>
        <taxon>Heliantheae alliance</taxon>
        <taxon>Tageteae</taxon>
        <taxon>Tagetes</taxon>
    </lineage>
</organism>
<evidence type="ECO:0000313" key="3">
    <source>
        <dbReference type="Proteomes" id="UP001229421"/>
    </source>
</evidence>
<dbReference type="AlphaFoldDB" id="A0AAD8P0K7"/>
<protein>
    <submittedName>
        <fullName evidence="2">Uncharacterized protein</fullName>
    </submittedName>
</protein>
<reference evidence="2" key="1">
    <citation type="journal article" date="2023" name="bioRxiv">
        <title>Improved chromosome-level genome assembly for marigold (Tagetes erecta).</title>
        <authorList>
            <person name="Jiang F."/>
            <person name="Yuan L."/>
            <person name="Wang S."/>
            <person name="Wang H."/>
            <person name="Xu D."/>
            <person name="Wang A."/>
            <person name="Fan W."/>
        </authorList>
    </citation>
    <scope>NUCLEOTIDE SEQUENCE</scope>
    <source>
        <strain evidence="2">WSJ</strain>
        <tissue evidence="2">Leaf</tissue>
    </source>
</reference>
<feature type="compositionally biased region" description="Acidic residues" evidence="1">
    <location>
        <begin position="1"/>
        <end position="18"/>
    </location>
</feature>
<keyword evidence="3" id="KW-1185">Reference proteome</keyword>
<dbReference type="Proteomes" id="UP001229421">
    <property type="component" value="Unassembled WGS sequence"/>
</dbReference>
<dbReference type="EMBL" id="JAUHHV010000004">
    <property type="protein sequence ID" value="KAK1428958.1"/>
    <property type="molecule type" value="Genomic_DNA"/>
</dbReference>
<accession>A0AAD8P0K7</accession>
<evidence type="ECO:0000313" key="2">
    <source>
        <dbReference type="EMBL" id="KAK1428958.1"/>
    </source>
</evidence>
<feature type="region of interest" description="Disordered" evidence="1">
    <location>
        <begin position="1"/>
        <end position="63"/>
    </location>
</feature>
<proteinExistence type="predicted"/>
<evidence type="ECO:0000256" key="1">
    <source>
        <dbReference type="SAM" id="MobiDB-lite"/>
    </source>
</evidence>
<sequence length="90" mass="10162">MELDFNENNEDDTQDETEMVTPSRTIDENASVPDHDLIASPIVNTPATDDSRRTDDKSSSDHIEVSAAPLIECFITTKDQKSFRRFRQCG</sequence>
<comment type="caution">
    <text evidence="2">The sequence shown here is derived from an EMBL/GenBank/DDBJ whole genome shotgun (WGS) entry which is preliminary data.</text>
</comment>
<gene>
    <name evidence="2" type="ORF">QVD17_17799</name>
</gene>
<name>A0AAD8P0K7_TARER</name>
<feature type="compositionally biased region" description="Basic and acidic residues" evidence="1">
    <location>
        <begin position="49"/>
        <end position="63"/>
    </location>
</feature>